<dbReference type="EMBL" id="RJUL01000007">
    <property type="protein sequence ID" value="ROQ24335.1"/>
    <property type="molecule type" value="Genomic_DNA"/>
</dbReference>
<dbReference type="RefSeq" id="WP_123422040.1">
    <property type="nucleotide sequence ID" value="NZ_RJUL01000007.1"/>
</dbReference>
<reference evidence="2 3" key="1">
    <citation type="submission" date="2018-11" db="EMBL/GenBank/DDBJ databases">
        <title>Genomic Encyclopedia of Type Strains, Phase IV (KMG-IV): sequencing the most valuable type-strain genomes for metagenomic binning, comparative biology and taxonomic classification.</title>
        <authorList>
            <person name="Goeker M."/>
        </authorList>
    </citation>
    <scope>NUCLEOTIDE SEQUENCE [LARGE SCALE GENOMIC DNA]</scope>
    <source>
        <strain evidence="2 3">DSM 21945</strain>
    </source>
</reference>
<comment type="caution">
    <text evidence="2">The sequence shown here is derived from an EMBL/GenBank/DDBJ whole genome shotgun (WGS) entry which is preliminary data.</text>
</comment>
<evidence type="ECO:0000313" key="2">
    <source>
        <dbReference type="EMBL" id="ROQ24335.1"/>
    </source>
</evidence>
<protein>
    <submittedName>
        <fullName evidence="2">Putative nucleic acid-binding protein</fullName>
    </submittedName>
</protein>
<dbReference type="AlphaFoldDB" id="A0A3N1P708"/>
<dbReference type="InterPro" id="IPR002716">
    <property type="entry name" value="PIN_dom"/>
</dbReference>
<accession>A0A3N1P708</accession>
<feature type="domain" description="PIN" evidence="1">
    <location>
        <begin position="20"/>
        <end position="179"/>
    </location>
</feature>
<name>A0A3N1P708_9GAMM</name>
<dbReference type="InterPro" id="IPR029060">
    <property type="entry name" value="PIN-like_dom_sf"/>
</dbReference>
<gene>
    <name evidence="2" type="ORF">EDC28_107218</name>
</gene>
<evidence type="ECO:0000313" key="3">
    <source>
        <dbReference type="Proteomes" id="UP000268033"/>
    </source>
</evidence>
<evidence type="ECO:0000259" key="1">
    <source>
        <dbReference type="Pfam" id="PF01850"/>
    </source>
</evidence>
<proteinExistence type="predicted"/>
<dbReference type="Pfam" id="PF01850">
    <property type="entry name" value="PIN"/>
    <property type="match status" value="1"/>
</dbReference>
<organism evidence="2 3">
    <name type="scientific">Gallaecimonas pentaromativorans</name>
    <dbReference type="NCBI Taxonomy" id="584787"/>
    <lineage>
        <taxon>Bacteria</taxon>
        <taxon>Pseudomonadati</taxon>
        <taxon>Pseudomonadota</taxon>
        <taxon>Gammaproteobacteria</taxon>
        <taxon>Enterobacterales</taxon>
        <taxon>Gallaecimonadaceae</taxon>
        <taxon>Gallaecimonas</taxon>
    </lineage>
</organism>
<sequence>MNRVFDIKRNIELHHSDRFFVDTNVWFWFTYAASNEINPVNYPVRYQIEKYPLFIEKILDKGAKLYHSPLVLSELTNIIEKTEYNSYKNSHRLHNLTRKDFRDIEEKRKKVMLEVSNSWAQITSMSEALELTINSDLADFALKTLNAHSLDAYDAFYIRSMSEYQISKIITDDRDFQSLDLELYTANNMLIS</sequence>
<dbReference type="Proteomes" id="UP000268033">
    <property type="component" value="Unassembled WGS sequence"/>
</dbReference>
<keyword evidence="3" id="KW-1185">Reference proteome</keyword>
<dbReference type="Gene3D" id="3.40.50.1010">
    <property type="entry name" value="5'-nuclease"/>
    <property type="match status" value="1"/>
</dbReference>
<dbReference type="SUPFAM" id="SSF88723">
    <property type="entry name" value="PIN domain-like"/>
    <property type="match status" value="1"/>
</dbReference>